<gene>
    <name evidence="3" type="ORF">A3A48_01060</name>
</gene>
<dbReference type="EMBL" id="MFBN01000014">
    <property type="protein sequence ID" value="OGD95629.1"/>
    <property type="molecule type" value="Genomic_DNA"/>
</dbReference>
<proteinExistence type="predicted"/>
<organism evidence="3 4">
    <name type="scientific">Candidatus Curtissbacteria bacterium RIFCSPLOWO2_01_FULL_37_9</name>
    <dbReference type="NCBI Taxonomy" id="1797724"/>
    <lineage>
        <taxon>Bacteria</taxon>
        <taxon>Candidatus Curtissiibacteriota</taxon>
    </lineage>
</organism>
<name>A0A1F5GUW6_9BACT</name>
<dbReference type="AlphaFoldDB" id="A0A1F5GUW6"/>
<dbReference type="InterPro" id="IPR009019">
    <property type="entry name" value="KH_sf_prok-type"/>
</dbReference>
<keyword evidence="2" id="KW-0694">RNA-binding</keyword>
<reference evidence="3 4" key="1">
    <citation type="journal article" date="2016" name="Nat. Commun.">
        <title>Thousands of microbial genomes shed light on interconnected biogeochemical processes in an aquifer system.</title>
        <authorList>
            <person name="Anantharaman K."/>
            <person name="Brown C.T."/>
            <person name="Hug L.A."/>
            <person name="Sharon I."/>
            <person name="Castelle C.J."/>
            <person name="Probst A.J."/>
            <person name="Thomas B.C."/>
            <person name="Singh A."/>
            <person name="Wilkins M.J."/>
            <person name="Karaoz U."/>
            <person name="Brodie E.L."/>
            <person name="Williams K.H."/>
            <person name="Hubbard S.S."/>
            <person name="Banfield J.F."/>
        </authorList>
    </citation>
    <scope>NUCLEOTIDE SEQUENCE [LARGE SCALE GENOMIC DNA]</scope>
</reference>
<dbReference type="Proteomes" id="UP000178336">
    <property type="component" value="Unassembled WGS sequence"/>
</dbReference>
<dbReference type="InterPro" id="IPR015946">
    <property type="entry name" value="KH_dom-like_a/b"/>
</dbReference>
<evidence type="ECO:0000256" key="2">
    <source>
        <dbReference type="ARBA" id="ARBA00022884"/>
    </source>
</evidence>
<dbReference type="STRING" id="1797724.A3A48_01060"/>
<dbReference type="Gene3D" id="3.30.300.20">
    <property type="match status" value="1"/>
</dbReference>
<dbReference type="PANTHER" id="PTHR34654">
    <property type="entry name" value="UPF0109 PROTEIN SCO5592"/>
    <property type="match status" value="1"/>
</dbReference>
<evidence type="ECO:0000256" key="1">
    <source>
        <dbReference type="ARBA" id="ARBA00022490"/>
    </source>
</evidence>
<comment type="caution">
    <text evidence="3">The sequence shown here is derived from an EMBL/GenBank/DDBJ whole genome shotgun (WGS) entry which is preliminary data.</text>
</comment>
<evidence type="ECO:0000313" key="3">
    <source>
        <dbReference type="EMBL" id="OGD95629.1"/>
    </source>
</evidence>
<dbReference type="GO" id="GO:0003723">
    <property type="term" value="F:RNA binding"/>
    <property type="evidence" value="ECO:0007669"/>
    <property type="project" value="UniProtKB-KW"/>
</dbReference>
<dbReference type="Pfam" id="PF13083">
    <property type="entry name" value="KH_KhpA-B"/>
    <property type="match status" value="1"/>
</dbReference>
<dbReference type="PANTHER" id="PTHR34654:SF1">
    <property type="entry name" value="RNA-BINDING PROTEIN KHPA"/>
    <property type="match status" value="1"/>
</dbReference>
<protein>
    <submittedName>
        <fullName evidence="3">Uncharacterized protein</fullName>
    </submittedName>
</protein>
<dbReference type="InterPro" id="IPR020627">
    <property type="entry name" value="KhpA"/>
</dbReference>
<evidence type="ECO:0000313" key="4">
    <source>
        <dbReference type="Proteomes" id="UP000178336"/>
    </source>
</evidence>
<keyword evidence="1" id="KW-0963">Cytoplasm</keyword>
<sequence>MEKLLLLLVEPLVKDIKKIKIEKEREENRIKYILQIPKGDIAKVIGKSGKMIKAINSLLKLRAIKENMYASCELQEV</sequence>
<accession>A0A1F5GUW6</accession>
<dbReference type="SUPFAM" id="SSF54814">
    <property type="entry name" value="Prokaryotic type KH domain (KH-domain type II)"/>
    <property type="match status" value="1"/>
</dbReference>